<dbReference type="InterPro" id="IPR034746">
    <property type="entry name" value="POTRA"/>
</dbReference>
<comment type="subcellular location">
    <subcellularLocation>
        <location evidence="9">Cell inner membrane</location>
        <topology evidence="9">Single-pass type II membrane protein</topology>
    </subcellularLocation>
    <subcellularLocation>
        <location evidence="1">Membrane</location>
    </subcellularLocation>
    <text evidence="9">Localizes to the division septum.</text>
</comment>
<comment type="caution">
    <text evidence="11">The sequence shown here is derived from an EMBL/GenBank/DDBJ whole genome shotgun (WGS) entry which is preliminary data.</text>
</comment>
<dbReference type="Pfam" id="PF03799">
    <property type="entry name" value="FtsQ_DivIB_C"/>
    <property type="match status" value="1"/>
</dbReference>
<dbReference type="GO" id="GO:0043093">
    <property type="term" value="P:FtsZ-dependent cytokinesis"/>
    <property type="evidence" value="ECO:0007669"/>
    <property type="project" value="UniProtKB-UniRule"/>
</dbReference>
<dbReference type="GO" id="GO:0090529">
    <property type="term" value="P:cell septum assembly"/>
    <property type="evidence" value="ECO:0007669"/>
    <property type="project" value="InterPro"/>
</dbReference>
<keyword evidence="6 9" id="KW-1133">Transmembrane helix</keyword>
<keyword evidence="3 9" id="KW-0997">Cell inner membrane</keyword>
<sequence>MSRELTITETSAKPNLRFWLGLVFFIVTCLGLLFGLTRLLQGMMQENVAPVSSLVINGNTPYTQQDEIVAAITRAKLDNFFQLDVNQVQMQIEALPWVYSATVRKQWPNELRVYVEDQKPVAQWNSDFFINEHGTIFQAAQARVQHPLPKLFGPEGSEKTALENYQNLNELLAFIQSDIRELVLTERFAWQLTLSDGVYLNLGREDRVKRLQRYMDAYPQIKAQQTKQQQVDYVDLRYDTGLAVGFKPIQPKEEHNGNA</sequence>
<dbReference type="OrthoDB" id="9790370at2"/>
<evidence type="ECO:0000256" key="3">
    <source>
        <dbReference type="ARBA" id="ARBA00022519"/>
    </source>
</evidence>
<feature type="domain" description="POTRA" evidence="10">
    <location>
        <begin position="49"/>
        <end position="118"/>
    </location>
</feature>
<accession>A0A5R9IRN9</accession>
<evidence type="ECO:0000256" key="6">
    <source>
        <dbReference type="ARBA" id="ARBA00022989"/>
    </source>
</evidence>
<evidence type="ECO:0000256" key="8">
    <source>
        <dbReference type="ARBA" id="ARBA00023306"/>
    </source>
</evidence>
<feature type="transmembrane region" description="Helical" evidence="9">
    <location>
        <begin position="16"/>
        <end position="36"/>
    </location>
</feature>
<dbReference type="GO" id="GO:0032153">
    <property type="term" value="C:cell division site"/>
    <property type="evidence" value="ECO:0007669"/>
    <property type="project" value="UniProtKB-UniRule"/>
</dbReference>
<keyword evidence="8 9" id="KW-0131">Cell cycle</keyword>
<dbReference type="AlphaFoldDB" id="A0A5R9IRN9"/>
<keyword evidence="4 9" id="KW-0132">Cell division</keyword>
<reference evidence="11 12" key="1">
    <citation type="submission" date="2019-05" db="EMBL/GenBank/DDBJ databases">
        <title>Genome sequences of Thalassotalea litorea 1K03283.</title>
        <authorList>
            <person name="Zhang D."/>
        </authorList>
    </citation>
    <scope>NUCLEOTIDE SEQUENCE [LARGE SCALE GENOMIC DNA]</scope>
    <source>
        <strain evidence="11 12">MCCC 1K03283</strain>
    </source>
</reference>
<evidence type="ECO:0000256" key="4">
    <source>
        <dbReference type="ARBA" id="ARBA00022618"/>
    </source>
</evidence>
<evidence type="ECO:0000256" key="9">
    <source>
        <dbReference type="HAMAP-Rule" id="MF_00911"/>
    </source>
</evidence>
<dbReference type="InterPro" id="IPR013685">
    <property type="entry name" value="POTRA_FtsQ_type"/>
</dbReference>
<dbReference type="Gene3D" id="3.10.20.310">
    <property type="entry name" value="membrane protein fhac"/>
    <property type="match status" value="1"/>
</dbReference>
<proteinExistence type="inferred from homology"/>
<dbReference type="InterPro" id="IPR005548">
    <property type="entry name" value="Cell_div_FtsQ/DivIB_C"/>
</dbReference>
<gene>
    <name evidence="9" type="primary">ftsQ</name>
    <name evidence="11" type="ORF">FE810_04245</name>
</gene>
<comment type="similarity">
    <text evidence="9">Belongs to the FtsQ/DivIB family. FtsQ subfamily.</text>
</comment>
<dbReference type="PROSITE" id="PS51779">
    <property type="entry name" value="POTRA"/>
    <property type="match status" value="1"/>
</dbReference>
<keyword evidence="12" id="KW-1185">Reference proteome</keyword>
<dbReference type="Pfam" id="PF08478">
    <property type="entry name" value="POTRA_1"/>
    <property type="match status" value="1"/>
</dbReference>
<evidence type="ECO:0000313" key="11">
    <source>
        <dbReference type="EMBL" id="TLU66727.1"/>
    </source>
</evidence>
<evidence type="ECO:0000256" key="5">
    <source>
        <dbReference type="ARBA" id="ARBA00022692"/>
    </source>
</evidence>
<name>A0A5R9IRN9_9GAMM</name>
<dbReference type="PANTHER" id="PTHR35851">
    <property type="entry name" value="CELL DIVISION PROTEIN FTSQ"/>
    <property type="match status" value="1"/>
</dbReference>
<comment type="subunit">
    <text evidence="9">Part of a complex composed of FtsB, FtsL and FtsQ.</text>
</comment>
<keyword evidence="2 9" id="KW-1003">Cell membrane</keyword>
<evidence type="ECO:0000256" key="7">
    <source>
        <dbReference type="ARBA" id="ARBA00023136"/>
    </source>
</evidence>
<dbReference type="InterPro" id="IPR045335">
    <property type="entry name" value="FtsQ_C_sf"/>
</dbReference>
<evidence type="ECO:0000256" key="2">
    <source>
        <dbReference type="ARBA" id="ARBA00022475"/>
    </source>
</evidence>
<protein>
    <recommendedName>
        <fullName evidence="9">Cell division protein FtsQ</fullName>
    </recommendedName>
</protein>
<dbReference type="EMBL" id="VCBC01000004">
    <property type="protein sequence ID" value="TLU66727.1"/>
    <property type="molecule type" value="Genomic_DNA"/>
</dbReference>
<dbReference type="RefSeq" id="WP_138318792.1">
    <property type="nucleotide sequence ID" value="NZ_VCBC01000004.1"/>
</dbReference>
<keyword evidence="7 9" id="KW-0472">Membrane</keyword>
<keyword evidence="5 9" id="KW-0812">Transmembrane</keyword>
<dbReference type="PANTHER" id="PTHR35851:SF1">
    <property type="entry name" value="CELL DIVISION PROTEIN FTSQ"/>
    <property type="match status" value="1"/>
</dbReference>
<comment type="function">
    <text evidence="9">Essential cell division protein. May link together the upstream cell division proteins, which are predominantly cytoplasmic, with the downstream cell division proteins, which are predominantly periplasmic. May control correct divisome assembly.</text>
</comment>
<dbReference type="Proteomes" id="UP000307790">
    <property type="component" value="Unassembled WGS sequence"/>
</dbReference>
<dbReference type="GO" id="GO:0005886">
    <property type="term" value="C:plasma membrane"/>
    <property type="evidence" value="ECO:0007669"/>
    <property type="project" value="UniProtKB-SubCell"/>
</dbReference>
<evidence type="ECO:0000259" key="10">
    <source>
        <dbReference type="PROSITE" id="PS51779"/>
    </source>
</evidence>
<dbReference type="InterPro" id="IPR026579">
    <property type="entry name" value="FtsQ"/>
</dbReference>
<evidence type="ECO:0000256" key="1">
    <source>
        <dbReference type="ARBA" id="ARBA00004370"/>
    </source>
</evidence>
<dbReference type="Gene3D" id="3.40.50.11690">
    <property type="entry name" value="Cell division protein FtsQ/DivIB"/>
    <property type="match status" value="1"/>
</dbReference>
<dbReference type="HAMAP" id="MF_00911">
    <property type="entry name" value="FtsQ_subfam"/>
    <property type="match status" value="1"/>
</dbReference>
<organism evidence="11 12">
    <name type="scientific">Thalassotalea litorea</name>
    <dbReference type="NCBI Taxonomy" id="2020715"/>
    <lineage>
        <taxon>Bacteria</taxon>
        <taxon>Pseudomonadati</taxon>
        <taxon>Pseudomonadota</taxon>
        <taxon>Gammaproteobacteria</taxon>
        <taxon>Alteromonadales</taxon>
        <taxon>Colwelliaceae</taxon>
        <taxon>Thalassotalea</taxon>
    </lineage>
</organism>
<evidence type="ECO:0000313" key="12">
    <source>
        <dbReference type="Proteomes" id="UP000307790"/>
    </source>
</evidence>